<dbReference type="RefSeq" id="WP_054256287.1">
    <property type="nucleotide sequence ID" value="NZ_CYIG01000016.1"/>
</dbReference>
<name>A0A1I7GQK9_9BURK</name>
<dbReference type="Proteomes" id="UP000183656">
    <property type="component" value="Unassembled WGS sequence"/>
</dbReference>
<dbReference type="InterPro" id="IPR000873">
    <property type="entry name" value="AMP-dep_synth/lig_dom"/>
</dbReference>
<dbReference type="SUPFAM" id="SSF56801">
    <property type="entry name" value="Acetyl-CoA synthetase-like"/>
    <property type="match status" value="1"/>
</dbReference>
<gene>
    <name evidence="5" type="ORF">SAMN04489707_100688</name>
</gene>
<dbReference type="GO" id="GO:0031956">
    <property type="term" value="F:medium-chain fatty acid-CoA ligase activity"/>
    <property type="evidence" value="ECO:0007669"/>
    <property type="project" value="TreeGrafter"/>
</dbReference>
<dbReference type="GO" id="GO:0006631">
    <property type="term" value="P:fatty acid metabolic process"/>
    <property type="evidence" value="ECO:0007669"/>
    <property type="project" value="TreeGrafter"/>
</dbReference>
<dbReference type="PANTHER" id="PTHR43201">
    <property type="entry name" value="ACYL-COA SYNTHETASE"/>
    <property type="match status" value="1"/>
</dbReference>
<accession>A0A1I7GQK9</accession>
<dbReference type="PANTHER" id="PTHR43201:SF5">
    <property type="entry name" value="MEDIUM-CHAIN ACYL-COA LIGASE ACSF2, MITOCHONDRIAL"/>
    <property type="match status" value="1"/>
</dbReference>
<dbReference type="STRING" id="343013.SAMN04489707_100688"/>
<evidence type="ECO:0000256" key="1">
    <source>
        <dbReference type="ARBA" id="ARBA00006432"/>
    </source>
</evidence>
<dbReference type="InterPro" id="IPR042099">
    <property type="entry name" value="ANL_N_sf"/>
</dbReference>
<evidence type="ECO:0000256" key="2">
    <source>
        <dbReference type="ARBA" id="ARBA00022598"/>
    </source>
</evidence>
<keyword evidence="2" id="KW-0436">Ligase</keyword>
<proteinExistence type="inferred from homology"/>
<evidence type="ECO:0000313" key="6">
    <source>
        <dbReference type="Proteomes" id="UP000183656"/>
    </source>
</evidence>
<comment type="similarity">
    <text evidence="1">Belongs to the ATP-dependent AMP-binding enzyme family.</text>
</comment>
<dbReference type="AlphaFoldDB" id="A0A1I7GQK9"/>
<keyword evidence="6" id="KW-1185">Reference proteome</keyword>
<dbReference type="InterPro" id="IPR025110">
    <property type="entry name" value="AMP-bd_C"/>
</dbReference>
<dbReference type="PROSITE" id="PS00455">
    <property type="entry name" value="AMP_BINDING"/>
    <property type="match status" value="1"/>
</dbReference>
<dbReference type="Pfam" id="PF00501">
    <property type="entry name" value="AMP-binding"/>
    <property type="match status" value="1"/>
</dbReference>
<dbReference type="Gene3D" id="3.40.50.12780">
    <property type="entry name" value="N-terminal domain of ligase-like"/>
    <property type="match status" value="2"/>
</dbReference>
<protein>
    <submittedName>
        <fullName evidence="5">Long-chain acyl-CoA synthetase</fullName>
    </submittedName>
</protein>
<dbReference type="Gene3D" id="3.30.300.30">
    <property type="match status" value="1"/>
</dbReference>
<evidence type="ECO:0000259" key="3">
    <source>
        <dbReference type="Pfam" id="PF00501"/>
    </source>
</evidence>
<dbReference type="InterPro" id="IPR045851">
    <property type="entry name" value="AMP-bd_C_sf"/>
</dbReference>
<evidence type="ECO:0000259" key="4">
    <source>
        <dbReference type="Pfam" id="PF13193"/>
    </source>
</evidence>
<sequence length="473" mass="51117">MSAPPPFQQVHAPLAHWAAQRPGAIALAHETGHLTFAELHARVQQRAQALQAAQAPATVLLSGALGVVETLVEFLGVLASGRCAAIGDPAWPAPIATSVQAAIGALPPLAPTAPGLAPFYIGFTSGSTGMPKGFRRHHQSWVESFRVSQHDFGTAMAGRIVAPGSMTHSLFLFGAMLGLWTGAGSVVQAHFSAERTLHDLASAPDSVLVAVPSQLLLMLQLAQRRHCAAVPQVRLVLISGARWMREHTPALRRLFPQARIVEFYGASEASYVAWMDASEDAPPQAVGRPFSNVALRIGDHPHTPVPQGETGRIWMRSPMLFMDYVHAIDGSAAVQEDGWLSVRDMGWLDAQGLLHLCGRESRMLVTQGKNLFPEEVEARLLAHPAIAQASVLGLPDRLRGLRVHAVLAVAPGQTLPDGLALAHWCRATLEAYKAPRQWWCWHGPWPQTRSGKTDHAALAQALQAADERLRPWR</sequence>
<feature type="domain" description="AMP-dependent synthetase/ligase" evidence="3">
    <location>
        <begin position="114"/>
        <end position="324"/>
    </location>
</feature>
<evidence type="ECO:0000313" key="5">
    <source>
        <dbReference type="EMBL" id="SFU50526.1"/>
    </source>
</evidence>
<dbReference type="Pfam" id="PF13193">
    <property type="entry name" value="AMP-binding_C"/>
    <property type="match status" value="1"/>
</dbReference>
<dbReference type="EMBL" id="FPBX01000006">
    <property type="protein sequence ID" value="SFU50526.1"/>
    <property type="molecule type" value="Genomic_DNA"/>
</dbReference>
<feature type="domain" description="AMP-binding enzyme C-terminal" evidence="4">
    <location>
        <begin position="375"/>
        <end position="452"/>
    </location>
</feature>
<dbReference type="OrthoDB" id="6297021at2"/>
<organism evidence="5 6">
    <name type="scientific">Paenacidovorax caeni</name>
    <dbReference type="NCBI Taxonomy" id="343013"/>
    <lineage>
        <taxon>Bacteria</taxon>
        <taxon>Pseudomonadati</taxon>
        <taxon>Pseudomonadota</taxon>
        <taxon>Betaproteobacteria</taxon>
        <taxon>Burkholderiales</taxon>
        <taxon>Comamonadaceae</taxon>
        <taxon>Paenacidovorax</taxon>
    </lineage>
</organism>
<reference evidence="5 6" key="1">
    <citation type="submission" date="2016-10" db="EMBL/GenBank/DDBJ databases">
        <authorList>
            <person name="de Groot N.N."/>
        </authorList>
    </citation>
    <scope>NUCLEOTIDE SEQUENCE [LARGE SCALE GENOMIC DNA]</scope>
    <source>
        <strain evidence="5 6">R-24608</strain>
    </source>
</reference>
<dbReference type="InterPro" id="IPR020845">
    <property type="entry name" value="AMP-binding_CS"/>
</dbReference>